<dbReference type="PROSITE" id="PS51257">
    <property type="entry name" value="PROKAR_LIPOPROTEIN"/>
    <property type="match status" value="1"/>
</dbReference>
<evidence type="ECO:0000313" key="3">
    <source>
        <dbReference type="Proteomes" id="UP000295560"/>
    </source>
</evidence>
<dbReference type="OrthoDB" id="3678908at2"/>
<dbReference type="AlphaFoldDB" id="A0A4R1I117"/>
<accession>A0A4R1I117</accession>
<feature type="chain" id="PRO_5020345354" evidence="1">
    <location>
        <begin position="18"/>
        <end position="173"/>
    </location>
</feature>
<protein>
    <submittedName>
        <fullName evidence="2">Uncharacterized protein DUF3558</fullName>
    </submittedName>
</protein>
<evidence type="ECO:0000313" key="2">
    <source>
        <dbReference type="EMBL" id="TCK26119.1"/>
    </source>
</evidence>
<dbReference type="InterPro" id="IPR024520">
    <property type="entry name" value="DUF3558"/>
</dbReference>
<name>A0A4R1I117_PSEEN</name>
<dbReference type="RefSeq" id="WP_132422873.1">
    <property type="nucleotide sequence ID" value="NZ_SMFZ01000001.1"/>
</dbReference>
<dbReference type="Pfam" id="PF12079">
    <property type="entry name" value="DUF3558"/>
    <property type="match status" value="1"/>
</dbReference>
<gene>
    <name evidence="2" type="ORF">EV378_1948</name>
</gene>
<keyword evidence="3" id="KW-1185">Reference proteome</keyword>
<reference evidence="2 3" key="1">
    <citation type="submission" date="2019-03" db="EMBL/GenBank/DDBJ databases">
        <title>Sequencing the genomes of 1000 actinobacteria strains.</title>
        <authorList>
            <person name="Klenk H.-P."/>
        </authorList>
    </citation>
    <scope>NUCLEOTIDE SEQUENCE [LARGE SCALE GENOMIC DNA]</scope>
    <source>
        <strain evidence="2 3">DSM 44969</strain>
    </source>
</reference>
<comment type="caution">
    <text evidence="2">The sequence shown here is derived from an EMBL/GenBank/DDBJ whole genome shotgun (WGS) entry which is preliminary data.</text>
</comment>
<evidence type="ECO:0000256" key="1">
    <source>
        <dbReference type="SAM" id="SignalP"/>
    </source>
</evidence>
<keyword evidence="1" id="KW-0732">Signal</keyword>
<feature type="signal peptide" evidence="1">
    <location>
        <begin position="1"/>
        <end position="17"/>
    </location>
</feature>
<dbReference type="Proteomes" id="UP000295560">
    <property type="component" value="Unassembled WGS sequence"/>
</dbReference>
<dbReference type="EMBL" id="SMFZ01000001">
    <property type="protein sequence ID" value="TCK26119.1"/>
    <property type="molecule type" value="Genomic_DNA"/>
</dbReference>
<proteinExistence type="predicted"/>
<organism evidence="2 3">
    <name type="scientific">Pseudonocardia endophytica</name>
    <dbReference type="NCBI Taxonomy" id="401976"/>
    <lineage>
        <taxon>Bacteria</taxon>
        <taxon>Bacillati</taxon>
        <taxon>Actinomycetota</taxon>
        <taxon>Actinomycetes</taxon>
        <taxon>Pseudonocardiales</taxon>
        <taxon>Pseudonocardiaceae</taxon>
        <taxon>Pseudonocardia</taxon>
    </lineage>
</organism>
<sequence>MRAVPRIVATVALVAVAAGCTADPVPPSPSTAPPVAVVRDATALGGCPGPTARLAPDLVVASTALPAGAGCTWTDPSSTAVVRADVHAAGGLGALYRAAGEFRAFRTGQLAGAPTVVTTPGGDPSCSLHAGLSDGELLVVQVGPATAPVPDPCRTAAAVAERLLTAMPTRSTR</sequence>